<organism evidence="1 2">
    <name type="scientific">Neorhodopirellula lusitana</name>
    <dbReference type="NCBI Taxonomy" id="445327"/>
    <lineage>
        <taxon>Bacteria</taxon>
        <taxon>Pseudomonadati</taxon>
        <taxon>Planctomycetota</taxon>
        <taxon>Planctomycetia</taxon>
        <taxon>Pirellulales</taxon>
        <taxon>Pirellulaceae</taxon>
        <taxon>Neorhodopirellula</taxon>
    </lineage>
</organism>
<proteinExistence type="predicted"/>
<evidence type="ECO:0000313" key="2">
    <source>
        <dbReference type="Proteomes" id="UP001158067"/>
    </source>
</evidence>
<comment type="caution">
    <text evidence="1">The sequence shown here is derived from an EMBL/GenBank/DDBJ whole genome shotgun (WGS) entry which is preliminary data.</text>
</comment>
<reference evidence="1 2" key="1">
    <citation type="submission" date="2017-05" db="EMBL/GenBank/DDBJ databases">
        <authorList>
            <person name="Varghese N."/>
            <person name="Submissions S."/>
        </authorList>
    </citation>
    <scope>NUCLEOTIDE SEQUENCE [LARGE SCALE GENOMIC DNA]</scope>
    <source>
        <strain evidence="1 2">DSM 25457</strain>
    </source>
</reference>
<gene>
    <name evidence="1" type="ORF">SAMN06265222_101623</name>
</gene>
<keyword evidence="2" id="KW-1185">Reference proteome</keyword>
<dbReference type="Proteomes" id="UP001158067">
    <property type="component" value="Unassembled WGS sequence"/>
</dbReference>
<evidence type="ECO:0000313" key="1">
    <source>
        <dbReference type="EMBL" id="SMP41607.1"/>
    </source>
</evidence>
<dbReference type="EMBL" id="FXUG01000001">
    <property type="protein sequence ID" value="SMP41607.1"/>
    <property type="molecule type" value="Genomic_DNA"/>
</dbReference>
<sequence>MRWGPGLLLFFDESGDTGMKFGKGSSDHFIVAAVVFRDREEANRCDRIIGDLRQDLGITRNRGEFHFAKVDDGIRIQFFEAIASVEFLYSAFVLNKRNVTGPGFRDKASCYKYPTRLLLENLAPRLNNATIVLDKCGNRTFCDQLRRYLKQHGTTAGGENTIRKIKQQNSHANNLIQLADMVCGAVARCYSTNRRDKLRYRQLIRHNELQVRVWPDPPQT</sequence>
<dbReference type="InterPro" id="IPR024524">
    <property type="entry name" value="DUF3800"/>
</dbReference>
<dbReference type="RefSeq" id="WP_283430836.1">
    <property type="nucleotide sequence ID" value="NZ_FXUG01000001.1"/>
</dbReference>
<accession>A0ABY1PPT8</accession>
<protein>
    <recommendedName>
        <fullName evidence="3">DUF3800 domain-containing protein</fullName>
    </recommendedName>
</protein>
<name>A0ABY1PPT8_9BACT</name>
<evidence type="ECO:0008006" key="3">
    <source>
        <dbReference type="Google" id="ProtNLM"/>
    </source>
</evidence>
<dbReference type="Pfam" id="PF12686">
    <property type="entry name" value="DUF3800"/>
    <property type="match status" value="1"/>
</dbReference>